<keyword evidence="2" id="KW-0560">Oxidoreductase</keyword>
<name>A0A5C1A8C4_9BACT</name>
<dbReference type="OrthoDB" id="9814777at2"/>
<keyword evidence="2" id="KW-0223">Dioxygenase</keyword>
<reference evidence="3" key="1">
    <citation type="submission" date="2019-08" db="EMBL/GenBank/DDBJ databases">
        <title>Limnoglobus roseus gen. nov., sp. nov., a novel freshwater planctomycete with a giant genome from the family Gemmataceae.</title>
        <authorList>
            <person name="Kulichevskaya I.S."/>
            <person name="Naumoff D.G."/>
            <person name="Miroshnikov K."/>
            <person name="Ivanova A."/>
            <person name="Philippov D.A."/>
            <person name="Hakobyan A."/>
            <person name="Rijpstra I.C."/>
            <person name="Sinninghe Damste J.S."/>
            <person name="Liesack W."/>
            <person name="Dedysh S.N."/>
        </authorList>
    </citation>
    <scope>NUCLEOTIDE SEQUENCE [LARGE SCALE GENOMIC DNA]</scope>
    <source>
        <strain evidence="3">PX52</strain>
    </source>
</reference>
<accession>A0A5C1A8C4</accession>
<sequence>MNSPTTFNAIPGQEELAGMPRDLSFHPCTNANPRVLTREQIERFNRDGYLMPFRFFDAAEIADLRGYFDRLLTQYVAEGKDSYSISSAHLRHGRVWDVLTNPRIVAVVADLLGPSIIGWGSHFFCKMPGDGKTVAWHQDSSYWPLTPAKAVTVWLAIDDADRGNACMKYIPRTHTLGHLTYTLSETDDANVLNQTVADIERYGEPVYVELKAGEASLHSDSLLHGSEANASNRRRCGLTLRYTPGEVHAYLGWADKGVVVHGDPPPHWANRPRPTDE</sequence>
<evidence type="ECO:0000313" key="2">
    <source>
        <dbReference type="EMBL" id="QEL13384.1"/>
    </source>
</evidence>
<evidence type="ECO:0000313" key="3">
    <source>
        <dbReference type="Proteomes" id="UP000324974"/>
    </source>
</evidence>
<dbReference type="Proteomes" id="UP000324974">
    <property type="component" value="Chromosome"/>
</dbReference>
<gene>
    <name evidence="2" type="ORF">PX52LOC_00238</name>
</gene>
<dbReference type="KEGG" id="lrs:PX52LOC_00238"/>
<dbReference type="RefSeq" id="WP_149108362.1">
    <property type="nucleotide sequence ID" value="NZ_CP042425.1"/>
</dbReference>
<evidence type="ECO:0000256" key="1">
    <source>
        <dbReference type="ARBA" id="ARBA00001954"/>
    </source>
</evidence>
<organism evidence="2 3">
    <name type="scientific">Limnoglobus roseus</name>
    <dbReference type="NCBI Taxonomy" id="2598579"/>
    <lineage>
        <taxon>Bacteria</taxon>
        <taxon>Pseudomonadati</taxon>
        <taxon>Planctomycetota</taxon>
        <taxon>Planctomycetia</taxon>
        <taxon>Gemmatales</taxon>
        <taxon>Gemmataceae</taxon>
        <taxon>Limnoglobus</taxon>
    </lineage>
</organism>
<dbReference type="GO" id="GO:0016706">
    <property type="term" value="F:2-oxoglutarate-dependent dioxygenase activity"/>
    <property type="evidence" value="ECO:0007669"/>
    <property type="project" value="UniProtKB-ARBA"/>
</dbReference>
<dbReference type="PANTHER" id="PTHR20883:SF48">
    <property type="entry name" value="ECTOINE DIOXYGENASE"/>
    <property type="match status" value="1"/>
</dbReference>
<comment type="cofactor">
    <cofactor evidence="1">
        <name>Fe(2+)</name>
        <dbReference type="ChEBI" id="CHEBI:29033"/>
    </cofactor>
</comment>
<protein>
    <submittedName>
        <fullName evidence="2">Phytanoyl-CoA dioxygenase family protein</fullName>
    </submittedName>
</protein>
<dbReference type="EMBL" id="CP042425">
    <property type="protein sequence ID" value="QEL13384.1"/>
    <property type="molecule type" value="Genomic_DNA"/>
</dbReference>
<dbReference type="GO" id="GO:0005506">
    <property type="term" value="F:iron ion binding"/>
    <property type="evidence" value="ECO:0007669"/>
    <property type="project" value="UniProtKB-ARBA"/>
</dbReference>
<keyword evidence="3" id="KW-1185">Reference proteome</keyword>
<dbReference type="InterPro" id="IPR008775">
    <property type="entry name" value="Phytyl_CoA_dOase-like"/>
</dbReference>
<dbReference type="SUPFAM" id="SSF51197">
    <property type="entry name" value="Clavaminate synthase-like"/>
    <property type="match status" value="1"/>
</dbReference>
<dbReference type="Pfam" id="PF05721">
    <property type="entry name" value="PhyH"/>
    <property type="match status" value="1"/>
</dbReference>
<dbReference type="Gene3D" id="2.60.120.620">
    <property type="entry name" value="q2cbj1_9rhob like domain"/>
    <property type="match status" value="1"/>
</dbReference>
<dbReference type="AlphaFoldDB" id="A0A5C1A8C4"/>
<dbReference type="PANTHER" id="PTHR20883">
    <property type="entry name" value="PHYTANOYL-COA DIOXYGENASE DOMAIN CONTAINING 1"/>
    <property type="match status" value="1"/>
</dbReference>
<proteinExistence type="predicted"/>